<dbReference type="Gene3D" id="3.40.50.1580">
    <property type="entry name" value="Nucleoside phosphorylase domain"/>
    <property type="match status" value="1"/>
</dbReference>
<dbReference type="EMBL" id="CP000853">
    <property type="protein sequence ID" value="ABW19907.1"/>
    <property type="molecule type" value="Genomic_DNA"/>
</dbReference>
<evidence type="ECO:0000259" key="4">
    <source>
        <dbReference type="Pfam" id="PF01048"/>
    </source>
</evidence>
<dbReference type="KEGG" id="aoe:Clos_2375"/>
<dbReference type="GO" id="GO:0005829">
    <property type="term" value="C:cytosol"/>
    <property type="evidence" value="ECO:0007669"/>
    <property type="project" value="TreeGrafter"/>
</dbReference>
<evidence type="ECO:0000313" key="6">
    <source>
        <dbReference type="Proteomes" id="UP000000269"/>
    </source>
</evidence>
<proteinExistence type="predicted"/>
<feature type="domain" description="Nucleoside phosphorylase" evidence="4">
    <location>
        <begin position="16"/>
        <end position="199"/>
    </location>
</feature>
<evidence type="ECO:0000313" key="5">
    <source>
        <dbReference type="EMBL" id="ABW19907.1"/>
    </source>
</evidence>
<dbReference type="PANTHER" id="PTHR43691:SF11">
    <property type="entry name" value="FI09636P-RELATED"/>
    <property type="match status" value="1"/>
</dbReference>
<dbReference type="SUPFAM" id="SSF53167">
    <property type="entry name" value="Purine and uridine phosphorylases"/>
    <property type="match status" value="1"/>
</dbReference>
<name>A8MJC5_ALKOO</name>
<dbReference type="HOGENOM" id="CLU_068457_0_1_9"/>
<reference evidence="6" key="1">
    <citation type="submission" date="2007-10" db="EMBL/GenBank/DDBJ databases">
        <title>Complete genome of Alkaliphilus oremlandii OhILAs.</title>
        <authorList>
            <person name="Copeland A."/>
            <person name="Lucas S."/>
            <person name="Lapidus A."/>
            <person name="Barry K."/>
            <person name="Detter J.C."/>
            <person name="Glavina del Rio T."/>
            <person name="Hammon N."/>
            <person name="Israni S."/>
            <person name="Dalin E."/>
            <person name="Tice H."/>
            <person name="Pitluck S."/>
            <person name="Chain P."/>
            <person name="Malfatti S."/>
            <person name="Shin M."/>
            <person name="Vergez L."/>
            <person name="Schmutz J."/>
            <person name="Larimer F."/>
            <person name="Land M."/>
            <person name="Hauser L."/>
            <person name="Kyrpides N."/>
            <person name="Mikhailova N."/>
            <person name="Stolz J.F."/>
            <person name="Dawson A."/>
            <person name="Fisher E."/>
            <person name="Crable B."/>
            <person name="Perera E."/>
            <person name="Lisak J."/>
            <person name="Ranganathan M."/>
            <person name="Basu P."/>
            <person name="Richardson P."/>
        </authorList>
    </citation>
    <scope>NUCLEOTIDE SEQUENCE [LARGE SCALE GENOMIC DNA]</scope>
    <source>
        <strain evidence="6">OhILAs</strain>
    </source>
</reference>
<dbReference type="Pfam" id="PF01048">
    <property type="entry name" value="PNP_UDP_1"/>
    <property type="match status" value="1"/>
</dbReference>
<dbReference type="EC" id="2.4.2.3" evidence="1"/>
<dbReference type="PANTHER" id="PTHR43691">
    <property type="entry name" value="URIDINE PHOSPHORYLASE"/>
    <property type="match status" value="1"/>
</dbReference>
<protein>
    <recommendedName>
        <fullName evidence="2">Uridine phosphorylase</fullName>
        <ecNumber evidence="1">2.4.2.3</ecNumber>
    </recommendedName>
</protein>
<accession>A8MJC5</accession>
<dbReference type="Proteomes" id="UP000000269">
    <property type="component" value="Chromosome"/>
</dbReference>
<dbReference type="CDD" id="cd17767">
    <property type="entry name" value="UP_EcUdp-like"/>
    <property type="match status" value="1"/>
</dbReference>
<evidence type="ECO:0000256" key="2">
    <source>
        <dbReference type="ARBA" id="ARBA00021980"/>
    </source>
</evidence>
<evidence type="ECO:0000256" key="1">
    <source>
        <dbReference type="ARBA" id="ARBA00011888"/>
    </source>
</evidence>
<organism evidence="5 6">
    <name type="scientific">Alkaliphilus oremlandii (strain OhILAs)</name>
    <name type="common">Clostridium oremlandii (strain OhILAs)</name>
    <dbReference type="NCBI Taxonomy" id="350688"/>
    <lineage>
        <taxon>Bacteria</taxon>
        <taxon>Bacillati</taxon>
        <taxon>Bacillota</taxon>
        <taxon>Clostridia</taxon>
        <taxon>Peptostreptococcales</taxon>
        <taxon>Natronincolaceae</taxon>
        <taxon>Alkaliphilus</taxon>
    </lineage>
</organism>
<evidence type="ECO:0000256" key="3">
    <source>
        <dbReference type="ARBA" id="ARBA00048447"/>
    </source>
</evidence>
<dbReference type="GO" id="GO:0004850">
    <property type="term" value="F:uridine phosphorylase activity"/>
    <property type="evidence" value="ECO:0007669"/>
    <property type="project" value="UniProtKB-EC"/>
</dbReference>
<dbReference type="eggNOG" id="COG2820">
    <property type="taxonomic scope" value="Bacteria"/>
</dbReference>
<sequence>MVQPHIRCSKEDVSSMVIMPGDPKRVDRIGEFLEDVKEVSYNREFKTITGYYKGVKITATSTGIGGASAAIAIEEHVAIGAKYIIRVGSCGALQSHIQIGDLILPTSAIRDEGASKMYVESSYPASCDVELATIMIQKAKELNYNFYTGIVRSHDSFYIDDYEEVSKYWSQKNVLGSDMETATLFTLGSIRGIKVASILNNVVLFEENTASSINNLVDEGNAEMQGEENEIILALETLYEASKS</sequence>
<dbReference type="RefSeq" id="WP_012160214.1">
    <property type="nucleotide sequence ID" value="NC_009922.1"/>
</dbReference>
<keyword evidence="6" id="KW-1185">Reference proteome</keyword>
<dbReference type="STRING" id="350688.Clos_2375"/>
<comment type="catalytic activity">
    <reaction evidence="3">
        <text>uridine + phosphate = alpha-D-ribose 1-phosphate + uracil</text>
        <dbReference type="Rhea" id="RHEA:24388"/>
        <dbReference type="ChEBI" id="CHEBI:16704"/>
        <dbReference type="ChEBI" id="CHEBI:17568"/>
        <dbReference type="ChEBI" id="CHEBI:43474"/>
        <dbReference type="ChEBI" id="CHEBI:57720"/>
        <dbReference type="EC" id="2.4.2.3"/>
    </reaction>
</comment>
<dbReference type="InterPro" id="IPR035994">
    <property type="entry name" value="Nucleoside_phosphorylase_sf"/>
</dbReference>
<dbReference type="AlphaFoldDB" id="A8MJC5"/>
<gene>
    <name evidence="5" type="ordered locus">Clos_2375</name>
</gene>
<dbReference type="InterPro" id="IPR000845">
    <property type="entry name" value="Nucleoside_phosphorylase_d"/>
</dbReference>
<dbReference type="GO" id="GO:0009116">
    <property type="term" value="P:nucleoside metabolic process"/>
    <property type="evidence" value="ECO:0007669"/>
    <property type="project" value="InterPro"/>
</dbReference>